<dbReference type="PANTHER" id="PTHR23110">
    <property type="entry name" value="BTB DOMAIN TRANSCRIPTION FACTOR"/>
    <property type="match status" value="1"/>
</dbReference>
<keyword evidence="4" id="KW-0862">Zinc</keyword>
<dbReference type="GO" id="GO:0008270">
    <property type="term" value="F:zinc ion binding"/>
    <property type="evidence" value="ECO:0007669"/>
    <property type="project" value="UniProtKB-KW"/>
</dbReference>
<dbReference type="Pfam" id="PF00651">
    <property type="entry name" value="BTB"/>
    <property type="match status" value="1"/>
</dbReference>
<dbReference type="AlphaFoldDB" id="A0AAD7YLX5"/>
<evidence type="ECO:0000256" key="4">
    <source>
        <dbReference type="ARBA" id="ARBA00022833"/>
    </source>
</evidence>
<evidence type="ECO:0000256" key="6">
    <source>
        <dbReference type="SAM" id="MobiDB-lite"/>
    </source>
</evidence>
<reference evidence="8" key="1">
    <citation type="submission" date="2023-03" db="EMBL/GenBank/DDBJ databases">
        <title>Chromosome-level genomes of two armyworms, Mythimna separata and Mythimna loreyi, provide insights into the biosynthesis and reception of sex pheromones.</title>
        <authorList>
            <person name="Zhao H."/>
        </authorList>
    </citation>
    <scope>NUCLEOTIDE SEQUENCE</scope>
    <source>
        <strain evidence="8">BeijingLab</strain>
        <tissue evidence="8">Pupa</tissue>
    </source>
</reference>
<name>A0AAD7YLX5_MYTSE</name>
<dbReference type="SUPFAM" id="SSF54695">
    <property type="entry name" value="POZ domain"/>
    <property type="match status" value="1"/>
</dbReference>
<dbReference type="EMBL" id="JARGEI010000013">
    <property type="protein sequence ID" value="KAJ8721442.1"/>
    <property type="molecule type" value="Genomic_DNA"/>
</dbReference>
<dbReference type="CDD" id="cd18315">
    <property type="entry name" value="BTB_POZ_BAB-like"/>
    <property type="match status" value="1"/>
</dbReference>
<dbReference type="GO" id="GO:0005634">
    <property type="term" value="C:nucleus"/>
    <property type="evidence" value="ECO:0007669"/>
    <property type="project" value="UniProtKB-SubCell"/>
</dbReference>
<evidence type="ECO:0000313" key="9">
    <source>
        <dbReference type="Proteomes" id="UP001231518"/>
    </source>
</evidence>
<evidence type="ECO:0000256" key="1">
    <source>
        <dbReference type="ARBA" id="ARBA00004123"/>
    </source>
</evidence>
<sequence>MFSSEASRSSAPQFCISWVSYKNCISNGFSRFQQNGEFVDMTLAAEGYLVKVHQNIVALASPYLKAMILSASCQHPVVFLNNISQEILSFILEYMYTGEVNIPRDAASAFIDACKALHINGVENLYLPKRPEPEPAKLDIQVQVERIPEPPPPPPPDNNFAAHITINSDNFNVEVIPNKNDTTYNLNTVQPMNISIGKDLMNCQVLTDANIVENENNLEQDFPPLSECELPSSPLSNREEHQSKTLVSSDHSTTTQDLLNIEPKLKEHQSSTLPKDKVIAPKLSDRDKTQHYSISNRGSLQLMVNRFMYYCHHQSCEGRKRRWRCVDYRKLHCPAVIDTLEEDIVARWEDHSHPDHDVKILRKFKSKRVYTTLVQAQERLPDKPAKQRSRKRVFTKMDASKL</sequence>
<proteinExistence type="predicted"/>
<dbReference type="InterPro" id="IPR007588">
    <property type="entry name" value="Znf_FLYWCH"/>
</dbReference>
<dbReference type="InterPro" id="IPR011333">
    <property type="entry name" value="SKP1/BTB/POZ_sf"/>
</dbReference>
<dbReference type="InterPro" id="IPR000210">
    <property type="entry name" value="BTB/POZ_dom"/>
</dbReference>
<comment type="subcellular location">
    <subcellularLocation>
        <location evidence="1">Nucleus</location>
    </subcellularLocation>
</comment>
<feature type="region of interest" description="Disordered" evidence="6">
    <location>
        <begin position="218"/>
        <end position="255"/>
    </location>
</feature>
<dbReference type="GO" id="GO:0006357">
    <property type="term" value="P:regulation of transcription by RNA polymerase II"/>
    <property type="evidence" value="ECO:0007669"/>
    <property type="project" value="TreeGrafter"/>
</dbReference>
<dbReference type="SMART" id="SM00225">
    <property type="entry name" value="BTB"/>
    <property type="match status" value="1"/>
</dbReference>
<keyword evidence="5" id="KW-0539">Nucleus</keyword>
<feature type="domain" description="BTB" evidence="7">
    <location>
        <begin position="39"/>
        <end position="104"/>
    </location>
</feature>
<evidence type="ECO:0000256" key="2">
    <source>
        <dbReference type="ARBA" id="ARBA00022723"/>
    </source>
</evidence>
<evidence type="ECO:0000256" key="3">
    <source>
        <dbReference type="ARBA" id="ARBA00022771"/>
    </source>
</evidence>
<feature type="region of interest" description="Disordered" evidence="6">
    <location>
        <begin position="381"/>
        <end position="402"/>
    </location>
</feature>
<evidence type="ECO:0000259" key="7">
    <source>
        <dbReference type="PROSITE" id="PS50097"/>
    </source>
</evidence>
<keyword evidence="3" id="KW-0863">Zinc-finger</keyword>
<dbReference type="Gene3D" id="2.20.25.240">
    <property type="match status" value="1"/>
</dbReference>
<keyword evidence="2" id="KW-0479">Metal-binding</keyword>
<dbReference type="InterPro" id="IPR051095">
    <property type="entry name" value="Dros_DevTransReg"/>
</dbReference>
<organism evidence="8 9">
    <name type="scientific">Mythimna separata</name>
    <name type="common">Oriental armyworm</name>
    <name type="synonym">Pseudaletia separata</name>
    <dbReference type="NCBI Taxonomy" id="271217"/>
    <lineage>
        <taxon>Eukaryota</taxon>
        <taxon>Metazoa</taxon>
        <taxon>Ecdysozoa</taxon>
        <taxon>Arthropoda</taxon>
        <taxon>Hexapoda</taxon>
        <taxon>Insecta</taxon>
        <taxon>Pterygota</taxon>
        <taxon>Neoptera</taxon>
        <taxon>Endopterygota</taxon>
        <taxon>Lepidoptera</taxon>
        <taxon>Glossata</taxon>
        <taxon>Ditrysia</taxon>
        <taxon>Noctuoidea</taxon>
        <taxon>Noctuidae</taxon>
        <taxon>Noctuinae</taxon>
        <taxon>Hadenini</taxon>
        <taxon>Mythimna</taxon>
    </lineage>
</organism>
<keyword evidence="9" id="KW-1185">Reference proteome</keyword>
<feature type="compositionally biased region" description="Polar residues" evidence="6">
    <location>
        <begin position="244"/>
        <end position="255"/>
    </location>
</feature>
<dbReference type="Gene3D" id="3.30.710.10">
    <property type="entry name" value="Potassium Channel Kv1.1, Chain A"/>
    <property type="match status" value="1"/>
</dbReference>
<accession>A0AAD7YLX5</accession>
<dbReference type="Proteomes" id="UP001231518">
    <property type="component" value="Chromosome 12"/>
</dbReference>
<gene>
    <name evidence="8" type="ORF">PYW07_002217</name>
</gene>
<comment type="caution">
    <text evidence="8">The sequence shown here is derived from an EMBL/GenBank/DDBJ whole genome shotgun (WGS) entry which is preliminary data.</text>
</comment>
<feature type="compositionally biased region" description="Low complexity" evidence="6">
    <location>
        <begin position="223"/>
        <end position="236"/>
    </location>
</feature>
<dbReference type="PANTHER" id="PTHR23110:SF109">
    <property type="entry name" value="FI07618P-RELATED"/>
    <property type="match status" value="1"/>
</dbReference>
<evidence type="ECO:0000313" key="8">
    <source>
        <dbReference type="EMBL" id="KAJ8721442.1"/>
    </source>
</evidence>
<dbReference type="PROSITE" id="PS50097">
    <property type="entry name" value="BTB"/>
    <property type="match status" value="1"/>
</dbReference>
<evidence type="ECO:0000256" key="5">
    <source>
        <dbReference type="ARBA" id="ARBA00023242"/>
    </source>
</evidence>
<dbReference type="Pfam" id="PF04500">
    <property type="entry name" value="FLYWCH"/>
    <property type="match status" value="1"/>
</dbReference>
<protein>
    <recommendedName>
        <fullName evidence="7">BTB domain-containing protein</fullName>
    </recommendedName>
</protein>